<dbReference type="NCBIfam" id="TIGR00536">
    <property type="entry name" value="hemK_fam"/>
    <property type="match status" value="1"/>
</dbReference>
<feature type="binding site" evidence="5">
    <location>
        <position position="187"/>
    </location>
    <ligand>
        <name>S-adenosyl-L-methionine</name>
        <dbReference type="ChEBI" id="CHEBI:59789"/>
    </ligand>
</feature>
<dbReference type="InterPro" id="IPR050320">
    <property type="entry name" value="N5-glutamine_MTase"/>
</dbReference>
<dbReference type="Gene3D" id="1.10.8.10">
    <property type="entry name" value="DNA helicase RuvA subunit, C-terminal domain"/>
    <property type="match status" value="1"/>
</dbReference>
<dbReference type="RefSeq" id="WP_042278049.1">
    <property type="nucleotide sequence ID" value="NZ_BBML01000002.1"/>
</dbReference>
<dbReference type="NCBIfam" id="TIGR03534">
    <property type="entry name" value="RF_mod_PrmC"/>
    <property type="match status" value="1"/>
</dbReference>
<organism evidence="8 9">
    <name type="scientific">Nonlabens tegetincola</name>
    <dbReference type="NCBI Taxonomy" id="323273"/>
    <lineage>
        <taxon>Bacteria</taxon>
        <taxon>Pseudomonadati</taxon>
        <taxon>Bacteroidota</taxon>
        <taxon>Flavobacteriia</taxon>
        <taxon>Flavobacteriales</taxon>
        <taxon>Flavobacteriaceae</taxon>
        <taxon>Nonlabens</taxon>
    </lineage>
</organism>
<evidence type="ECO:0000256" key="3">
    <source>
        <dbReference type="ARBA" id="ARBA00022691"/>
    </source>
</evidence>
<sequence length="281" mass="32056">MNLQEGKNEFRIALSNNYPDFEIDSIFKICCEDLLDFSRSDILLKSQEPLTKNQEGILITALEKLKQDIPVQYITGIAHFYGRQFKVTDNTLIPRPETEELVQLIVSDVNNESSLKIIDIGTGTGCIGISLKKELISSDVTLLDVSKEALSIAKENATNLKAQVHFIEQSILTTTDLPDKYDVIVSNPPYVRNVEKQEIHNNVLLHEPHLALFVENENPLLFYSKILELALHGLTEKGRVYFEINQYLSNEMNELASSLGFDSKMIKDYNGNWRMMICWKK</sequence>
<evidence type="ECO:0000313" key="8">
    <source>
        <dbReference type="EMBL" id="GAK96610.1"/>
    </source>
</evidence>
<dbReference type="EMBL" id="BBML01000002">
    <property type="protein sequence ID" value="GAK96610.1"/>
    <property type="molecule type" value="Genomic_DNA"/>
</dbReference>
<feature type="domain" description="Methyltransferase small" evidence="6">
    <location>
        <begin position="103"/>
        <end position="199"/>
    </location>
</feature>
<dbReference type="GO" id="GO:0003676">
    <property type="term" value="F:nucleic acid binding"/>
    <property type="evidence" value="ECO:0007669"/>
    <property type="project" value="InterPro"/>
</dbReference>
<evidence type="ECO:0000256" key="2">
    <source>
        <dbReference type="ARBA" id="ARBA00022679"/>
    </source>
</evidence>
<evidence type="ECO:0000259" key="6">
    <source>
        <dbReference type="Pfam" id="PF05175"/>
    </source>
</evidence>
<dbReference type="EC" id="2.1.1.297" evidence="5"/>
<dbReference type="eggNOG" id="COG2890">
    <property type="taxonomic scope" value="Bacteria"/>
</dbReference>
<keyword evidence="9" id="KW-1185">Reference proteome</keyword>
<keyword evidence="2 5" id="KW-0808">Transferase</keyword>
<accession>A0A090Q0S0</accession>
<dbReference type="PANTHER" id="PTHR18895:SF74">
    <property type="entry name" value="MTRF1L RELEASE FACTOR GLUTAMINE METHYLTRANSFERASE"/>
    <property type="match status" value="1"/>
</dbReference>
<dbReference type="InterPro" id="IPR002052">
    <property type="entry name" value="DNA_methylase_N6_adenine_CS"/>
</dbReference>
<comment type="caution">
    <text evidence="5">Lacks conserved residue(s) required for the propagation of feature annotation.</text>
</comment>
<protein>
    <recommendedName>
        <fullName evidence="5">Release factor glutamine methyltransferase</fullName>
        <shortName evidence="5">RF MTase</shortName>
        <ecNumber evidence="5">2.1.1.297</ecNumber>
    </recommendedName>
    <alternativeName>
        <fullName evidence="5">N5-glutamine methyltransferase PrmC</fullName>
    </alternativeName>
    <alternativeName>
        <fullName evidence="5">Protein-(glutamine-N5) MTase PrmC</fullName>
    </alternativeName>
    <alternativeName>
        <fullName evidence="5">Protein-glutamine N-methyltransferase PrmC</fullName>
    </alternativeName>
</protein>
<keyword evidence="1 5" id="KW-0489">Methyltransferase</keyword>
<feature type="binding site" evidence="5">
    <location>
        <begin position="187"/>
        <end position="190"/>
    </location>
    <ligand>
        <name>substrate</name>
    </ligand>
</feature>
<evidence type="ECO:0000259" key="7">
    <source>
        <dbReference type="Pfam" id="PF17827"/>
    </source>
</evidence>
<proteinExistence type="inferred from homology"/>
<dbReference type="PANTHER" id="PTHR18895">
    <property type="entry name" value="HEMK METHYLTRANSFERASE"/>
    <property type="match status" value="1"/>
</dbReference>
<dbReference type="InterPro" id="IPR007848">
    <property type="entry name" value="Small_mtfrase_dom"/>
</dbReference>
<comment type="catalytic activity">
    <reaction evidence="4 5">
        <text>L-glutaminyl-[peptide chain release factor] + S-adenosyl-L-methionine = N(5)-methyl-L-glutaminyl-[peptide chain release factor] + S-adenosyl-L-homocysteine + H(+)</text>
        <dbReference type="Rhea" id="RHEA:42896"/>
        <dbReference type="Rhea" id="RHEA-COMP:10271"/>
        <dbReference type="Rhea" id="RHEA-COMP:10272"/>
        <dbReference type="ChEBI" id="CHEBI:15378"/>
        <dbReference type="ChEBI" id="CHEBI:30011"/>
        <dbReference type="ChEBI" id="CHEBI:57856"/>
        <dbReference type="ChEBI" id="CHEBI:59789"/>
        <dbReference type="ChEBI" id="CHEBI:61891"/>
        <dbReference type="EC" id="2.1.1.297"/>
    </reaction>
</comment>
<comment type="caution">
    <text evidence="8">The sequence shown here is derived from an EMBL/GenBank/DDBJ whole genome shotgun (WGS) entry which is preliminary data.</text>
</comment>
<dbReference type="Pfam" id="PF17827">
    <property type="entry name" value="PrmC_N"/>
    <property type="match status" value="1"/>
</dbReference>
<dbReference type="Proteomes" id="UP000029221">
    <property type="component" value="Unassembled WGS sequence"/>
</dbReference>
<dbReference type="GO" id="GO:0032259">
    <property type="term" value="P:methylation"/>
    <property type="evidence" value="ECO:0007669"/>
    <property type="project" value="UniProtKB-KW"/>
</dbReference>
<reference evidence="8" key="1">
    <citation type="journal article" date="2014" name="Genome Announc.">
        <title>Draft Genome Sequences of Marine Flavobacterium Nonlabens Strains NR17, NR24, NR27, NR32, NR33, and Ara13.</title>
        <authorList>
            <person name="Nakanishi M."/>
            <person name="Meirelles P."/>
            <person name="Suzuki R."/>
            <person name="Takatani N."/>
            <person name="Mino S."/>
            <person name="Suda W."/>
            <person name="Oshima K."/>
            <person name="Hattori M."/>
            <person name="Ohkuma M."/>
            <person name="Hosokawa M."/>
            <person name="Miyashita K."/>
            <person name="Thompson F.L."/>
            <person name="Niwa A."/>
            <person name="Sawabe T."/>
            <person name="Sawabe T."/>
        </authorList>
    </citation>
    <scope>NUCLEOTIDE SEQUENCE [LARGE SCALE GENOMIC DNA]</scope>
    <source>
        <strain evidence="8">JCM 19294</strain>
    </source>
</reference>
<dbReference type="SUPFAM" id="SSF53335">
    <property type="entry name" value="S-adenosyl-L-methionine-dependent methyltransferases"/>
    <property type="match status" value="1"/>
</dbReference>
<evidence type="ECO:0000256" key="4">
    <source>
        <dbReference type="ARBA" id="ARBA00048391"/>
    </source>
</evidence>
<dbReference type="Pfam" id="PF05175">
    <property type="entry name" value="MTS"/>
    <property type="match status" value="1"/>
</dbReference>
<dbReference type="AlphaFoldDB" id="A0A090Q0S0"/>
<dbReference type="InterPro" id="IPR029063">
    <property type="entry name" value="SAM-dependent_MTases_sf"/>
</dbReference>
<dbReference type="CDD" id="cd02440">
    <property type="entry name" value="AdoMet_MTases"/>
    <property type="match status" value="1"/>
</dbReference>
<feature type="binding site" evidence="5">
    <location>
        <position position="144"/>
    </location>
    <ligand>
        <name>S-adenosyl-L-methionine</name>
        <dbReference type="ChEBI" id="CHEBI:59789"/>
    </ligand>
</feature>
<comment type="similarity">
    <text evidence="5">Belongs to the protein N5-glutamine methyltransferase family. PrmC subfamily.</text>
</comment>
<keyword evidence="3 5" id="KW-0949">S-adenosyl-L-methionine</keyword>
<dbReference type="HAMAP" id="MF_02126">
    <property type="entry name" value="RF_methyltr_PrmC"/>
    <property type="match status" value="1"/>
</dbReference>
<dbReference type="Gene3D" id="3.40.50.150">
    <property type="entry name" value="Vaccinia Virus protein VP39"/>
    <property type="match status" value="1"/>
</dbReference>
<evidence type="ECO:0000256" key="1">
    <source>
        <dbReference type="ARBA" id="ARBA00022603"/>
    </source>
</evidence>
<evidence type="ECO:0000313" key="9">
    <source>
        <dbReference type="Proteomes" id="UP000029221"/>
    </source>
</evidence>
<feature type="domain" description="Release factor glutamine methyltransferase N-terminal" evidence="7">
    <location>
        <begin position="28"/>
        <end position="76"/>
    </location>
</feature>
<dbReference type="PROSITE" id="PS00092">
    <property type="entry name" value="N6_MTASE"/>
    <property type="match status" value="1"/>
</dbReference>
<dbReference type="GO" id="GO:0102559">
    <property type="term" value="F:peptide chain release factor N(5)-glutamine methyltransferase activity"/>
    <property type="evidence" value="ECO:0007669"/>
    <property type="project" value="UniProtKB-EC"/>
</dbReference>
<feature type="binding site" evidence="5">
    <location>
        <begin position="121"/>
        <end position="125"/>
    </location>
    <ligand>
        <name>S-adenosyl-L-methionine</name>
        <dbReference type="ChEBI" id="CHEBI:59789"/>
    </ligand>
</feature>
<dbReference type="InterPro" id="IPR004556">
    <property type="entry name" value="HemK-like"/>
</dbReference>
<comment type="function">
    <text evidence="5">Methylates the class 1 translation termination release factors RF1/PrfA and RF2/PrfB on the glutamine residue of the universally conserved GGQ motif.</text>
</comment>
<dbReference type="InterPro" id="IPR040758">
    <property type="entry name" value="PrmC_N"/>
</dbReference>
<dbReference type="InterPro" id="IPR019874">
    <property type="entry name" value="RF_methyltr_PrmC"/>
</dbReference>
<name>A0A090Q0S0_9FLAO</name>
<evidence type="ECO:0000256" key="5">
    <source>
        <dbReference type="HAMAP-Rule" id="MF_02126"/>
    </source>
</evidence>
<gene>
    <name evidence="5" type="primary">prmC</name>
    <name evidence="8" type="ORF">JCM19294_2123</name>
</gene>
<dbReference type="STRING" id="319236.BST91_07295"/>